<protein>
    <recommendedName>
        <fullName evidence="3">CCHC-type domain-containing protein</fullName>
    </recommendedName>
</protein>
<keyword evidence="1" id="KW-0862">Zinc</keyword>
<evidence type="ECO:0000259" key="3">
    <source>
        <dbReference type="PROSITE" id="PS50158"/>
    </source>
</evidence>
<evidence type="ECO:0000313" key="4">
    <source>
        <dbReference type="EMBL" id="MED6196396.1"/>
    </source>
</evidence>
<sequence length="188" mass="20831">MASYVGNCGRRSQLRQKPHVIRGAAMLYVGVKRQAMSRVDECYRRLAVARNARSNMPSWNFSRRFAPQGRNFKSRCQPFRSFSQGGGGQSRPNAVGNRGYRSGDAPRLMSGQSGRQCLKCKGYHGHESCRAGGIVCYNYGKPGHIDRDCRVAPRGPGESSQRQPPAGRVYALSVDEAAFSKEPTTERK</sequence>
<evidence type="ECO:0000256" key="1">
    <source>
        <dbReference type="PROSITE-ProRule" id="PRU00047"/>
    </source>
</evidence>
<gene>
    <name evidence="4" type="ORF">PIB30_047001</name>
</gene>
<keyword evidence="5" id="KW-1185">Reference proteome</keyword>
<dbReference type="Proteomes" id="UP001341840">
    <property type="component" value="Unassembled WGS sequence"/>
</dbReference>
<dbReference type="PROSITE" id="PS50158">
    <property type="entry name" value="ZF_CCHC"/>
    <property type="match status" value="1"/>
</dbReference>
<name>A0ABU6XED7_9FABA</name>
<comment type="caution">
    <text evidence="4">The sequence shown here is derived from an EMBL/GenBank/DDBJ whole genome shotgun (WGS) entry which is preliminary data.</text>
</comment>
<keyword evidence="1" id="KW-0479">Metal-binding</keyword>
<feature type="region of interest" description="Disordered" evidence="2">
    <location>
        <begin position="76"/>
        <end position="112"/>
    </location>
</feature>
<dbReference type="EMBL" id="JASCZI010211746">
    <property type="protein sequence ID" value="MED6196396.1"/>
    <property type="molecule type" value="Genomic_DNA"/>
</dbReference>
<dbReference type="Gene3D" id="4.10.60.10">
    <property type="entry name" value="Zinc finger, CCHC-type"/>
    <property type="match status" value="1"/>
</dbReference>
<evidence type="ECO:0000313" key="5">
    <source>
        <dbReference type="Proteomes" id="UP001341840"/>
    </source>
</evidence>
<keyword evidence="1" id="KW-0863">Zinc-finger</keyword>
<evidence type="ECO:0000256" key="2">
    <source>
        <dbReference type="SAM" id="MobiDB-lite"/>
    </source>
</evidence>
<organism evidence="4 5">
    <name type="scientific">Stylosanthes scabra</name>
    <dbReference type="NCBI Taxonomy" id="79078"/>
    <lineage>
        <taxon>Eukaryota</taxon>
        <taxon>Viridiplantae</taxon>
        <taxon>Streptophyta</taxon>
        <taxon>Embryophyta</taxon>
        <taxon>Tracheophyta</taxon>
        <taxon>Spermatophyta</taxon>
        <taxon>Magnoliopsida</taxon>
        <taxon>eudicotyledons</taxon>
        <taxon>Gunneridae</taxon>
        <taxon>Pentapetalae</taxon>
        <taxon>rosids</taxon>
        <taxon>fabids</taxon>
        <taxon>Fabales</taxon>
        <taxon>Fabaceae</taxon>
        <taxon>Papilionoideae</taxon>
        <taxon>50 kb inversion clade</taxon>
        <taxon>dalbergioids sensu lato</taxon>
        <taxon>Dalbergieae</taxon>
        <taxon>Pterocarpus clade</taxon>
        <taxon>Stylosanthes</taxon>
    </lineage>
</organism>
<accession>A0ABU6XED7</accession>
<proteinExistence type="predicted"/>
<feature type="domain" description="CCHC-type" evidence="3">
    <location>
        <begin position="136"/>
        <end position="150"/>
    </location>
</feature>
<dbReference type="InterPro" id="IPR001878">
    <property type="entry name" value="Znf_CCHC"/>
</dbReference>
<reference evidence="4 5" key="1">
    <citation type="journal article" date="2023" name="Plants (Basel)">
        <title>Bridging the Gap: Combining Genomics and Transcriptomics Approaches to Understand Stylosanthes scabra, an Orphan Legume from the Brazilian Caatinga.</title>
        <authorList>
            <person name="Ferreira-Neto J.R.C."/>
            <person name="da Silva M.D."/>
            <person name="Binneck E."/>
            <person name="de Melo N.F."/>
            <person name="da Silva R.H."/>
            <person name="de Melo A.L.T.M."/>
            <person name="Pandolfi V."/>
            <person name="Bustamante F.O."/>
            <person name="Brasileiro-Vidal A.C."/>
            <person name="Benko-Iseppon A.M."/>
        </authorList>
    </citation>
    <scope>NUCLEOTIDE SEQUENCE [LARGE SCALE GENOMIC DNA]</scope>
    <source>
        <tissue evidence="4">Leaves</tissue>
    </source>
</reference>